<dbReference type="Gene3D" id="3.20.20.70">
    <property type="entry name" value="Aldolase class I"/>
    <property type="match status" value="1"/>
</dbReference>
<feature type="binding site" evidence="6">
    <location>
        <position position="50"/>
    </location>
    <ligand>
        <name>pyruvate</name>
        <dbReference type="ChEBI" id="CHEBI:15361"/>
    </ligand>
</feature>
<feature type="active site" description="Proton donor/acceptor" evidence="5">
    <location>
        <position position="138"/>
    </location>
</feature>
<dbReference type="PROSITE" id="PS00665">
    <property type="entry name" value="DHDPS_1"/>
    <property type="match status" value="1"/>
</dbReference>
<dbReference type="CDD" id="cd00408">
    <property type="entry name" value="DHDPS-like"/>
    <property type="match status" value="1"/>
</dbReference>
<evidence type="ECO:0000256" key="2">
    <source>
        <dbReference type="ARBA" id="ARBA00023239"/>
    </source>
</evidence>
<comment type="similarity">
    <text evidence="1 4">Belongs to the DapA family.</text>
</comment>
<dbReference type="GO" id="GO:0008840">
    <property type="term" value="F:4-hydroxy-tetrahydrodipicolinate synthase activity"/>
    <property type="evidence" value="ECO:0007669"/>
    <property type="project" value="TreeGrafter"/>
</dbReference>
<evidence type="ECO:0000256" key="3">
    <source>
        <dbReference type="ARBA" id="ARBA00023270"/>
    </source>
</evidence>
<evidence type="ECO:0000256" key="1">
    <source>
        <dbReference type="ARBA" id="ARBA00007592"/>
    </source>
</evidence>
<dbReference type="EMBL" id="JADKPN010000001">
    <property type="protein sequence ID" value="MBF4761621.1"/>
    <property type="molecule type" value="Genomic_DNA"/>
</dbReference>
<name>A0A930YB23_9ACTN</name>
<dbReference type="AlphaFoldDB" id="A0A930YB23"/>
<keyword evidence="8" id="KW-1185">Reference proteome</keyword>
<dbReference type="PIRSF" id="PIRSF001365">
    <property type="entry name" value="DHDPS"/>
    <property type="match status" value="1"/>
</dbReference>
<feature type="binding site" evidence="6">
    <location>
        <position position="209"/>
    </location>
    <ligand>
        <name>pyruvate</name>
        <dbReference type="ChEBI" id="CHEBI:15361"/>
    </ligand>
</feature>
<dbReference type="InterPro" id="IPR020624">
    <property type="entry name" value="Schiff_base-form_aldolases_CS"/>
</dbReference>
<dbReference type="PRINTS" id="PR00146">
    <property type="entry name" value="DHPICSNTHASE"/>
</dbReference>
<dbReference type="SUPFAM" id="SSF51569">
    <property type="entry name" value="Aldolase"/>
    <property type="match status" value="1"/>
</dbReference>
<keyword evidence="3" id="KW-0704">Schiff base</keyword>
<protein>
    <submittedName>
        <fullName evidence="7">Dihydrodipicolinate synthase family protein</fullName>
    </submittedName>
</protein>
<keyword evidence="2 4" id="KW-0456">Lyase</keyword>
<dbReference type="Pfam" id="PF00701">
    <property type="entry name" value="DHDPS"/>
    <property type="match status" value="1"/>
</dbReference>
<evidence type="ECO:0000313" key="8">
    <source>
        <dbReference type="Proteomes" id="UP000640489"/>
    </source>
</evidence>
<evidence type="ECO:0000313" key="7">
    <source>
        <dbReference type="EMBL" id="MBF4761621.1"/>
    </source>
</evidence>
<gene>
    <name evidence="7" type="ORF">ISU07_00655</name>
</gene>
<dbReference type="Proteomes" id="UP000640489">
    <property type="component" value="Unassembled WGS sequence"/>
</dbReference>
<dbReference type="InterPro" id="IPR002220">
    <property type="entry name" value="DapA-like"/>
</dbReference>
<dbReference type="InterPro" id="IPR013785">
    <property type="entry name" value="Aldolase_TIM"/>
</dbReference>
<proteinExistence type="inferred from homology"/>
<evidence type="ECO:0000256" key="5">
    <source>
        <dbReference type="PIRSR" id="PIRSR001365-1"/>
    </source>
</evidence>
<comment type="caution">
    <text evidence="7">The sequence shown here is derived from an EMBL/GenBank/DDBJ whole genome shotgun (WGS) entry which is preliminary data.</text>
</comment>
<evidence type="ECO:0000256" key="6">
    <source>
        <dbReference type="PIRSR" id="PIRSR001365-2"/>
    </source>
</evidence>
<feature type="active site" description="Schiff-base intermediate with substrate" evidence="5">
    <location>
        <position position="167"/>
    </location>
</feature>
<evidence type="ECO:0000256" key="4">
    <source>
        <dbReference type="PIRNR" id="PIRNR001365"/>
    </source>
</evidence>
<dbReference type="SMART" id="SM01130">
    <property type="entry name" value="DHDPS"/>
    <property type="match status" value="1"/>
</dbReference>
<dbReference type="PANTHER" id="PTHR12128:SF66">
    <property type="entry name" value="4-HYDROXY-2-OXOGLUTARATE ALDOLASE, MITOCHONDRIAL"/>
    <property type="match status" value="1"/>
</dbReference>
<accession>A0A930YB23</accession>
<organism evidence="7 8">
    <name type="scientific">Nocardioides islandensis</name>
    <dbReference type="NCBI Taxonomy" id="433663"/>
    <lineage>
        <taxon>Bacteria</taxon>
        <taxon>Bacillati</taxon>
        <taxon>Actinomycetota</taxon>
        <taxon>Actinomycetes</taxon>
        <taxon>Propionibacteriales</taxon>
        <taxon>Nocardioidaceae</taxon>
        <taxon>Nocardioides</taxon>
    </lineage>
</organism>
<dbReference type="PANTHER" id="PTHR12128">
    <property type="entry name" value="DIHYDRODIPICOLINATE SYNTHASE"/>
    <property type="match status" value="1"/>
</dbReference>
<sequence>MPHHTAFAGVLAAVATPFDTAGEIDQPRLRTLVDDLVADGVTGLVPVGSTGEFASLTHDERRLVVEVVVDQAADRVPVVAHTGAMTAKEAAALSQHAEQVGASGLLLLPPYKDRLTIEETTTYYRSVADQTELPVVVYNLPLATGVNLTPEDVVAMAEGSPTICYVKDTSGDWHQLTRSIHDYADVYGTLVGWDSMYLAALVEGAVGCILGVTNVTAKPFVAVHDAVRAGDIATARAAWDRIYPVVRFLMSGGYVGGLKGAMDAFGKSVGDPRSPLAPLSPERRSEIDSIVKELAAAG</sequence>
<reference evidence="7" key="1">
    <citation type="submission" date="2020-11" db="EMBL/GenBank/DDBJ databases">
        <title>Nocardioides sp. nov., isolated from Soil of Cynanchum wilfordii Hemsley rhizosphere.</title>
        <authorList>
            <person name="Lee J.-S."/>
            <person name="Suh M.K."/>
            <person name="Kim J.-S."/>
        </authorList>
    </citation>
    <scope>NUCLEOTIDE SEQUENCE</scope>
    <source>
        <strain evidence="7">KCTC 19275</strain>
    </source>
</reference>
<dbReference type="RefSeq" id="WP_194704828.1">
    <property type="nucleotide sequence ID" value="NZ_JADKPN010000001.1"/>
</dbReference>